<dbReference type="Proteomes" id="UP000323426">
    <property type="component" value="Unassembled WGS sequence"/>
</dbReference>
<gene>
    <name evidence="1" type="ORF">F0145_07695</name>
</gene>
<dbReference type="NCBIfam" id="NF033634">
    <property type="entry name" value="SLATT_1"/>
    <property type="match status" value="1"/>
</dbReference>
<reference evidence="1 2" key="1">
    <citation type="submission" date="2019-09" db="EMBL/GenBank/DDBJ databases">
        <title>Genome sequence and assembly of Adhaeribacter sp.</title>
        <authorList>
            <person name="Chhetri G."/>
        </authorList>
    </citation>
    <scope>NUCLEOTIDE SEQUENCE [LARGE SCALE GENOMIC DNA]</scope>
    <source>
        <strain evidence="1 2">DK36</strain>
    </source>
</reference>
<evidence type="ECO:0000313" key="1">
    <source>
        <dbReference type="EMBL" id="KAA5548003.1"/>
    </source>
</evidence>
<keyword evidence="2" id="KW-1185">Reference proteome</keyword>
<evidence type="ECO:0000313" key="2">
    <source>
        <dbReference type="Proteomes" id="UP000323426"/>
    </source>
</evidence>
<dbReference type="InterPro" id="IPR025325">
    <property type="entry name" value="DUF4231"/>
</dbReference>
<comment type="caution">
    <text evidence="1">The sequence shown here is derived from an EMBL/GenBank/DDBJ whole genome shotgun (WGS) entry which is preliminary data.</text>
</comment>
<proteinExistence type="predicted"/>
<organism evidence="1 2">
    <name type="scientific">Adhaeribacter rhizoryzae</name>
    <dbReference type="NCBI Taxonomy" id="2607907"/>
    <lineage>
        <taxon>Bacteria</taxon>
        <taxon>Pseudomonadati</taxon>
        <taxon>Bacteroidota</taxon>
        <taxon>Cytophagia</taxon>
        <taxon>Cytophagales</taxon>
        <taxon>Hymenobacteraceae</taxon>
        <taxon>Adhaeribacter</taxon>
    </lineage>
</organism>
<dbReference type="AlphaFoldDB" id="A0A5M6DKL0"/>
<dbReference type="EMBL" id="VWSF01000004">
    <property type="protein sequence ID" value="KAA5548003.1"/>
    <property type="molecule type" value="Genomic_DNA"/>
</dbReference>
<sequence>MTTIVSFTVVFIVALENVFHFRERWKNYQVAEELLRREKYLFQTKSEPYNNLDETASYTLLVKNIESIIKDERDKTIQARSSEIKMTRYRDE</sequence>
<name>A0A5M6DKL0_9BACT</name>
<protein>
    <submittedName>
        <fullName evidence="1">DUF4231 domain-containing protein</fullName>
    </submittedName>
</protein>
<dbReference type="Pfam" id="PF14015">
    <property type="entry name" value="DUF4231"/>
    <property type="match status" value="1"/>
</dbReference>
<accession>A0A5M6DKL0</accession>